<dbReference type="PANTHER" id="PTHR38457">
    <property type="entry name" value="REGULATOR ABRB-RELATED"/>
    <property type="match status" value="1"/>
</dbReference>
<dbReference type="EMBL" id="SMAK01000007">
    <property type="protein sequence ID" value="TCT09368.1"/>
    <property type="molecule type" value="Genomic_DNA"/>
</dbReference>
<dbReference type="Pfam" id="PF05145">
    <property type="entry name" value="AbrB"/>
    <property type="match status" value="1"/>
</dbReference>
<keyword evidence="3" id="KW-1185">Reference proteome</keyword>
<evidence type="ECO:0000313" key="2">
    <source>
        <dbReference type="EMBL" id="TCT09368.1"/>
    </source>
</evidence>
<dbReference type="AlphaFoldDB" id="A0A4V2UZ00"/>
<dbReference type="InterPro" id="IPR007820">
    <property type="entry name" value="AbrB_fam"/>
</dbReference>
<name>A0A4V2UZ00_9HYPH</name>
<feature type="transmembrane region" description="Helical" evidence="1">
    <location>
        <begin position="192"/>
        <end position="212"/>
    </location>
</feature>
<feature type="transmembrane region" description="Helical" evidence="1">
    <location>
        <begin position="67"/>
        <end position="85"/>
    </location>
</feature>
<evidence type="ECO:0000256" key="1">
    <source>
        <dbReference type="SAM" id="Phobius"/>
    </source>
</evidence>
<dbReference type="PANTHER" id="PTHR38457:SF1">
    <property type="entry name" value="REGULATOR ABRB-RELATED"/>
    <property type="match status" value="1"/>
</dbReference>
<feature type="transmembrane region" description="Helical" evidence="1">
    <location>
        <begin position="152"/>
        <end position="171"/>
    </location>
</feature>
<feature type="transmembrane region" description="Helical" evidence="1">
    <location>
        <begin position="218"/>
        <end position="237"/>
    </location>
</feature>
<proteinExistence type="predicted"/>
<dbReference type="Proteomes" id="UP000295678">
    <property type="component" value="Unassembled WGS sequence"/>
</dbReference>
<evidence type="ECO:0000313" key="3">
    <source>
        <dbReference type="Proteomes" id="UP000295678"/>
    </source>
</evidence>
<feature type="transmembrane region" description="Helical" evidence="1">
    <location>
        <begin position="40"/>
        <end position="60"/>
    </location>
</feature>
<feature type="transmembrane region" description="Helical" evidence="1">
    <location>
        <begin position="271"/>
        <end position="293"/>
    </location>
</feature>
<dbReference type="RefSeq" id="WP_132807071.1">
    <property type="nucleotide sequence ID" value="NZ_SMAK01000007.1"/>
</dbReference>
<dbReference type="PIRSF" id="PIRSF038991">
    <property type="entry name" value="Protein_AbrB"/>
    <property type="match status" value="1"/>
</dbReference>
<accession>A0A4V2UZ00</accession>
<protein>
    <recommendedName>
        <fullName evidence="4">Ammonia monooxygenase</fullName>
    </recommendedName>
</protein>
<keyword evidence="1" id="KW-1133">Transmembrane helix</keyword>
<feature type="transmembrane region" description="Helical" evidence="1">
    <location>
        <begin position="91"/>
        <end position="112"/>
    </location>
</feature>
<dbReference type="OrthoDB" id="7157734at2"/>
<reference evidence="2 3" key="1">
    <citation type="submission" date="2019-03" db="EMBL/GenBank/DDBJ databases">
        <title>Genomic Encyclopedia of Type Strains, Phase IV (KMG-IV): sequencing the most valuable type-strain genomes for metagenomic binning, comparative biology and taxonomic classification.</title>
        <authorList>
            <person name="Goeker M."/>
        </authorList>
    </citation>
    <scope>NUCLEOTIDE SEQUENCE [LARGE SCALE GENOMIC DNA]</scope>
    <source>
        <strain evidence="2 3">DSM 19345</strain>
    </source>
</reference>
<keyword evidence="1" id="KW-0472">Membrane</keyword>
<feature type="transmembrane region" description="Helical" evidence="1">
    <location>
        <begin position="14"/>
        <end position="34"/>
    </location>
</feature>
<feature type="transmembrane region" description="Helical" evidence="1">
    <location>
        <begin position="300"/>
        <end position="322"/>
    </location>
</feature>
<dbReference type="NCBIfam" id="TIGR03082">
    <property type="entry name" value="Gneg_AbrB_dup"/>
    <property type="match status" value="1"/>
</dbReference>
<evidence type="ECO:0008006" key="4">
    <source>
        <dbReference type="Google" id="ProtNLM"/>
    </source>
</evidence>
<gene>
    <name evidence="2" type="ORF">EDC22_107216</name>
</gene>
<comment type="caution">
    <text evidence="2">The sequence shown here is derived from an EMBL/GenBank/DDBJ whole genome shotgun (WGS) entry which is preliminary data.</text>
</comment>
<keyword evidence="1" id="KW-0812">Transmembrane</keyword>
<dbReference type="InterPro" id="IPR017516">
    <property type="entry name" value="AbrB_dup"/>
</dbReference>
<feature type="transmembrane region" description="Helical" evidence="1">
    <location>
        <begin position="244"/>
        <end position="265"/>
    </location>
</feature>
<dbReference type="GO" id="GO:0016020">
    <property type="term" value="C:membrane"/>
    <property type="evidence" value="ECO:0007669"/>
    <property type="project" value="InterPro"/>
</dbReference>
<dbReference type="GO" id="GO:0010468">
    <property type="term" value="P:regulation of gene expression"/>
    <property type="evidence" value="ECO:0007669"/>
    <property type="project" value="InterPro"/>
</dbReference>
<sequence>MVGHDVGPGIVSPAARLATTLALAIAGSLVFWGAGFPVPWISGAMVVVAAAALAGVPLHLPLWLRELTFFVLGLSIGAALTPQTVTQIGRWPASLLLMLLTLPVVSLGAALVLIRWRGWQRDDAMLASVPGALSLILALADATDADVPRIALVQALRVAILVIVVPPLIVLASDVPPSAQTAPSAPGALPDLPDVAILAGAGLLGVVAIRLIRLPAPWLLGALAASAALHVAGLVQAPVPDEALLPAFVVLGAAVGVRFAGLGWAALRSGIVDGLLVVAAGFALSAAAALLAARLLGFSFGLTILAFAPGAFEVMTVMAFALGLDAAYVGAHHTVRFAALALLSPLLFGRRHTPLRRRGGGDGGASRER</sequence>
<organism evidence="2 3">
    <name type="scientific">Tepidamorphus gemmatus</name>
    <dbReference type="NCBI Taxonomy" id="747076"/>
    <lineage>
        <taxon>Bacteria</taxon>
        <taxon>Pseudomonadati</taxon>
        <taxon>Pseudomonadota</taxon>
        <taxon>Alphaproteobacteria</taxon>
        <taxon>Hyphomicrobiales</taxon>
        <taxon>Tepidamorphaceae</taxon>
        <taxon>Tepidamorphus</taxon>
    </lineage>
</organism>